<dbReference type="EMBL" id="BMVB01000029">
    <property type="protein sequence ID" value="GHC70384.1"/>
    <property type="molecule type" value="Genomic_DNA"/>
</dbReference>
<dbReference type="InterPro" id="IPR046249">
    <property type="entry name" value="DUF6282"/>
</dbReference>
<protein>
    <submittedName>
        <fullName evidence="1">Uncharacterized protein</fullName>
    </submittedName>
</protein>
<reference evidence="1" key="1">
    <citation type="journal article" date="2014" name="Int. J. Syst. Evol. Microbiol.">
        <title>Complete genome sequence of Corynebacterium casei LMG S-19264T (=DSM 44701T), isolated from a smear-ripened cheese.</title>
        <authorList>
            <consortium name="US DOE Joint Genome Institute (JGI-PGF)"/>
            <person name="Walter F."/>
            <person name="Albersmeier A."/>
            <person name="Kalinowski J."/>
            <person name="Ruckert C."/>
        </authorList>
    </citation>
    <scope>NUCLEOTIDE SEQUENCE</scope>
    <source>
        <strain evidence="1">JCM 4633</strain>
    </source>
</reference>
<dbReference type="InterPro" id="IPR032466">
    <property type="entry name" value="Metal_Hydrolase"/>
</dbReference>
<name>A0A918U366_STRCJ</name>
<dbReference type="InterPro" id="IPR016797">
    <property type="entry name" value="UCP021898"/>
</dbReference>
<dbReference type="SUPFAM" id="SSF51556">
    <property type="entry name" value="Metallo-dependent hydrolases"/>
    <property type="match status" value="1"/>
</dbReference>
<dbReference type="AlphaFoldDB" id="A0A918U366"/>
<dbReference type="Gene3D" id="3.20.20.140">
    <property type="entry name" value="Metal-dependent hydrolases"/>
    <property type="match status" value="1"/>
</dbReference>
<reference evidence="1" key="2">
    <citation type="submission" date="2020-09" db="EMBL/GenBank/DDBJ databases">
        <authorList>
            <person name="Sun Q."/>
            <person name="Ohkuma M."/>
        </authorList>
    </citation>
    <scope>NUCLEOTIDE SEQUENCE</scope>
    <source>
        <strain evidence="1">JCM 4633</strain>
    </source>
</reference>
<comment type="caution">
    <text evidence="1">The sequence shown here is derived from an EMBL/GenBank/DDBJ whole genome shotgun (WGS) entry which is preliminary data.</text>
</comment>
<dbReference type="Proteomes" id="UP000646244">
    <property type="component" value="Unassembled WGS sequence"/>
</dbReference>
<sequence>MPDLSGGVVDVHYHAGPDLYERRLTSCRAARAYAAVGGWVVVKSHLGSTASRAWEAREAGLPVSGAVVLNDLAGGVRAQVVEQSVYEHGPDSPARLVVHLPTLTEPGHPATALRRRPFHPRLTADAWLGARVLDDEGRLRKEVSEVLRAARDLPVAIATGHCNREEALRVVDEAVRLGVPRVLLTHATHPMSGFTPADLADLAEPDCVYVELTALTRLLGHHDAEQFRTVLHAHPRIVYSSDLGQLDQPGVAEWLVMSADWFAEAGLTEERIKEVTSTNPARLLAP</sequence>
<organism evidence="1 2">
    <name type="scientific">Streptomyces cinnamoneus</name>
    <name type="common">Streptoverticillium cinnamoneum</name>
    <dbReference type="NCBI Taxonomy" id="53446"/>
    <lineage>
        <taxon>Bacteria</taxon>
        <taxon>Bacillati</taxon>
        <taxon>Actinomycetota</taxon>
        <taxon>Actinomycetes</taxon>
        <taxon>Kitasatosporales</taxon>
        <taxon>Streptomycetaceae</taxon>
        <taxon>Streptomyces</taxon>
        <taxon>Streptomyces cinnamoneus group</taxon>
    </lineage>
</organism>
<dbReference type="PIRSF" id="PIRSF021898">
    <property type="entry name" value="UCP021898"/>
    <property type="match status" value="1"/>
</dbReference>
<evidence type="ECO:0000313" key="1">
    <source>
        <dbReference type="EMBL" id="GHC70384.1"/>
    </source>
</evidence>
<dbReference type="Pfam" id="PF19799">
    <property type="entry name" value="DUF6282"/>
    <property type="match status" value="1"/>
</dbReference>
<accession>A0A918U366</accession>
<gene>
    <name evidence="1" type="ORF">GCM10010507_56550</name>
</gene>
<proteinExistence type="predicted"/>
<dbReference type="RefSeq" id="WP_190112759.1">
    <property type="nucleotide sequence ID" value="NZ_BMVB01000029.1"/>
</dbReference>
<evidence type="ECO:0000313" key="2">
    <source>
        <dbReference type="Proteomes" id="UP000646244"/>
    </source>
</evidence>